<name>A0ABU0BYB9_9HYPH</name>
<protein>
    <submittedName>
        <fullName evidence="1">Uncharacterized protein</fullName>
    </submittedName>
</protein>
<accession>A0ABU0BYB9</accession>
<comment type="caution">
    <text evidence="1">The sequence shown here is derived from an EMBL/GenBank/DDBJ whole genome shotgun (WGS) entry which is preliminary data.</text>
</comment>
<organism evidence="1 2">
    <name type="scientific">Pararhizobium capsulatum DSM 1112</name>
    <dbReference type="NCBI Taxonomy" id="1121113"/>
    <lineage>
        <taxon>Bacteria</taxon>
        <taxon>Pseudomonadati</taxon>
        <taxon>Pseudomonadota</taxon>
        <taxon>Alphaproteobacteria</taxon>
        <taxon>Hyphomicrobiales</taxon>
        <taxon>Rhizobiaceae</taxon>
        <taxon>Rhizobium/Agrobacterium group</taxon>
        <taxon>Pararhizobium</taxon>
    </lineage>
</organism>
<evidence type="ECO:0000313" key="2">
    <source>
        <dbReference type="Proteomes" id="UP001230207"/>
    </source>
</evidence>
<keyword evidence="2" id="KW-1185">Reference proteome</keyword>
<gene>
    <name evidence="1" type="ORF">QO002_005468</name>
</gene>
<dbReference type="Proteomes" id="UP001230207">
    <property type="component" value="Unassembled WGS sequence"/>
</dbReference>
<evidence type="ECO:0000313" key="1">
    <source>
        <dbReference type="EMBL" id="MDQ0323262.1"/>
    </source>
</evidence>
<reference evidence="1 2" key="1">
    <citation type="submission" date="2023-07" db="EMBL/GenBank/DDBJ databases">
        <title>Genomic Encyclopedia of Type Strains, Phase IV (KMG-IV): sequencing the most valuable type-strain genomes for metagenomic binning, comparative biology and taxonomic classification.</title>
        <authorList>
            <person name="Goeker M."/>
        </authorList>
    </citation>
    <scope>NUCLEOTIDE SEQUENCE [LARGE SCALE GENOMIC DNA]</scope>
    <source>
        <strain evidence="1 2">DSM 1112</strain>
    </source>
</reference>
<sequence>MTRHGRSIHMVYSPQSWPTGRSVPVPMARAFSGANVLSFTPKIRRTTPANPTLGAPGLTTVAAIGRPLEATIHKTP</sequence>
<dbReference type="EMBL" id="JAUSVF010000003">
    <property type="protein sequence ID" value="MDQ0323262.1"/>
    <property type="molecule type" value="Genomic_DNA"/>
</dbReference>
<proteinExistence type="predicted"/>